<evidence type="ECO:0000256" key="1">
    <source>
        <dbReference type="SAM" id="MobiDB-lite"/>
    </source>
</evidence>
<dbReference type="PANTHER" id="PTHR33086">
    <property type="entry name" value="OS05G0468200 PROTEIN-RELATED"/>
    <property type="match status" value="1"/>
</dbReference>
<feature type="compositionally biased region" description="Low complexity" evidence="1">
    <location>
        <begin position="21"/>
        <end position="30"/>
    </location>
</feature>
<evidence type="ECO:0000313" key="3">
    <source>
        <dbReference type="EMBL" id="CAL5012437.1"/>
    </source>
</evidence>
<reference evidence="3 4" key="2">
    <citation type="submission" date="2024-10" db="EMBL/GenBank/DDBJ databases">
        <authorList>
            <person name="Ryan C."/>
        </authorList>
    </citation>
    <scope>NUCLEOTIDE SEQUENCE [LARGE SCALE GENOMIC DNA]</scope>
</reference>
<reference evidence="4" key="1">
    <citation type="submission" date="2024-06" db="EMBL/GenBank/DDBJ databases">
        <authorList>
            <person name="Ryan C."/>
        </authorList>
    </citation>
    <scope>NUCLEOTIDE SEQUENCE [LARGE SCALE GENOMIC DNA]</scope>
</reference>
<gene>
    <name evidence="3" type="ORF">URODEC1_LOCUS70865</name>
</gene>
<feature type="region of interest" description="Disordered" evidence="1">
    <location>
        <begin position="414"/>
        <end position="484"/>
    </location>
</feature>
<dbReference type="InterPro" id="IPR011676">
    <property type="entry name" value="DUF1618"/>
</dbReference>
<evidence type="ECO:0000313" key="4">
    <source>
        <dbReference type="Proteomes" id="UP001497457"/>
    </source>
</evidence>
<dbReference type="AlphaFoldDB" id="A0ABC9C2H9"/>
<dbReference type="Pfam" id="PF07762">
    <property type="entry name" value="DUF1618"/>
    <property type="match status" value="1"/>
</dbReference>
<feature type="region of interest" description="Disordered" evidence="1">
    <location>
        <begin position="1"/>
        <end position="33"/>
    </location>
</feature>
<evidence type="ECO:0000259" key="2">
    <source>
        <dbReference type="Pfam" id="PF07762"/>
    </source>
</evidence>
<dbReference type="Proteomes" id="UP001497457">
    <property type="component" value="Chromosome 28b"/>
</dbReference>
<keyword evidence="4" id="KW-1185">Reference proteome</keyword>
<dbReference type="PANTHER" id="PTHR33086:SF58">
    <property type="entry name" value="DUF1618 DOMAIN-CONTAINING PROTEIN"/>
    <property type="match status" value="1"/>
</dbReference>
<dbReference type="EMBL" id="OZ075138">
    <property type="protein sequence ID" value="CAL5012437.1"/>
    <property type="molecule type" value="Genomic_DNA"/>
</dbReference>
<organism evidence="3 4">
    <name type="scientific">Urochloa decumbens</name>
    <dbReference type="NCBI Taxonomy" id="240449"/>
    <lineage>
        <taxon>Eukaryota</taxon>
        <taxon>Viridiplantae</taxon>
        <taxon>Streptophyta</taxon>
        <taxon>Embryophyta</taxon>
        <taxon>Tracheophyta</taxon>
        <taxon>Spermatophyta</taxon>
        <taxon>Magnoliopsida</taxon>
        <taxon>Liliopsida</taxon>
        <taxon>Poales</taxon>
        <taxon>Poaceae</taxon>
        <taxon>PACMAD clade</taxon>
        <taxon>Panicoideae</taxon>
        <taxon>Panicodae</taxon>
        <taxon>Paniceae</taxon>
        <taxon>Melinidinae</taxon>
        <taxon>Urochloa</taxon>
    </lineage>
</organism>
<feature type="compositionally biased region" description="Low complexity" evidence="1">
    <location>
        <begin position="1"/>
        <end position="11"/>
    </location>
</feature>
<protein>
    <recommendedName>
        <fullName evidence="2">DUF1618 domain-containing protein</fullName>
    </recommendedName>
</protein>
<accession>A0ABC9C2H9</accession>
<proteinExistence type="predicted"/>
<feature type="domain" description="DUF1618" evidence="2">
    <location>
        <begin position="225"/>
        <end position="362"/>
    </location>
</feature>
<sequence>MAFEVGESSRSSAREEEAAEGEASSGAAARQHQPPWVALSSIPVVYRPRNPAAAAFVPGVDLLLELQPPPRGSYLALPERLVPDPRRWEPGYNFPYIIAAAPGRLLFMASQMTTQRRSVNDPDYFLCDVAARTALRLPAVPHEFPFRLFPRRTMGLAAGPRFPGQDQYMLAQLHPAEGAAQMRHDALLCFSTATGQWSVKYLASAPNHEPWGAHGVFALGGFLWWVDIAYGMLFCDPFEENPRLRLVTLPDGCQMQGLGNGRPRDTRLMDQRRLVRPSQGMLRYVEIQGLSYDPAAVNEPPNNPAVAMWTLVEPEGADPWRHEFETSFTDIWAHPTYINAGLPQGMVPKLALIDPTNHEVVYFFQDALLFAWDARAGEVVRSAECFVDRDYRDPFFQYSRFVDAWYSELAPTVRGDGPASSDGGSGSGSGSDEELASLLSQMEIRSQPDREHSLSDLLVMIEEDMAPPAEPSPEAKMGDQAEEP</sequence>
<name>A0ABC9C2H9_9POAL</name>